<dbReference type="AlphaFoldDB" id="A0AAV4ABP6"/>
<reference evidence="1 2" key="1">
    <citation type="journal article" date="2021" name="Elife">
        <title>Chloroplast acquisition without the gene transfer in kleptoplastic sea slugs, Plakobranchus ocellatus.</title>
        <authorList>
            <person name="Maeda T."/>
            <person name="Takahashi S."/>
            <person name="Yoshida T."/>
            <person name="Shimamura S."/>
            <person name="Takaki Y."/>
            <person name="Nagai Y."/>
            <person name="Toyoda A."/>
            <person name="Suzuki Y."/>
            <person name="Arimoto A."/>
            <person name="Ishii H."/>
            <person name="Satoh N."/>
            <person name="Nishiyama T."/>
            <person name="Hasebe M."/>
            <person name="Maruyama T."/>
            <person name="Minagawa J."/>
            <person name="Obokata J."/>
            <person name="Shigenobu S."/>
        </authorList>
    </citation>
    <scope>NUCLEOTIDE SEQUENCE [LARGE SCALE GENOMIC DNA]</scope>
</reference>
<accession>A0AAV4ABP6</accession>
<gene>
    <name evidence="1" type="ORF">PoB_003129500</name>
</gene>
<dbReference type="EMBL" id="BLXT01003741">
    <property type="protein sequence ID" value="GFO04790.1"/>
    <property type="molecule type" value="Genomic_DNA"/>
</dbReference>
<proteinExistence type="predicted"/>
<evidence type="ECO:0000313" key="1">
    <source>
        <dbReference type="EMBL" id="GFO04790.1"/>
    </source>
</evidence>
<name>A0AAV4ABP6_9GAST</name>
<sequence>MLSENSSCGSSTKKSNHMDNVLSLLMTKKPLVLTGFYFITVKTRNRITLTHPHTADVHPHPHTCPGFVRKGREAQGLEKILRFEWNFSARTSAVFVLSSRGKKTSYLSVAQTRTCITRGRNRDEE</sequence>
<protein>
    <submittedName>
        <fullName evidence="1">Uncharacterized protein</fullName>
    </submittedName>
</protein>
<organism evidence="1 2">
    <name type="scientific">Plakobranchus ocellatus</name>
    <dbReference type="NCBI Taxonomy" id="259542"/>
    <lineage>
        <taxon>Eukaryota</taxon>
        <taxon>Metazoa</taxon>
        <taxon>Spiralia</taxon>
        <taxon>Lophotrochozoa</taxon>
        <taxon>Mollusca</taxon>
        <taxon>Gastropoda</taxon>
        <taxon>Heterobranchia</taxon>
        <taxon>Euthyneura</taxon>
        <taxon>Panpulmonata</taxon>
        <taxon>Sacoglossa</taxon>
        <taxon>Placobranchoidea</taxon>
        <taxon>Plakobranchidae</taxon>
        <taxon>Plakobranchus</taxon>
    </lineage>
</organism>
<keyword evidence="2" id="KW-1185">Reference proteome</keyword>
<evidence type="ECO:0000313" key="2">
    <source>
        <dbReference type="Proteomes" id="UP000735302"/>
    </source>
</evidence>
<dbReference type="Proteomes" id="UP000735302">
    <property type="component" value="Unassembled WGS sequence"/>
</dbReference>
<comment type="caution">
    <text evidence="1">The sequence shown here is derived from an EMBL/GenBank/DDBJ whole genome shotgun (WGS) entry which is preliminary data.</text>
</comment>